<dbReference type="PANTHER" id="PTHR30246:SF1">
    <property type="entry name" value="2-DEHYDRO-3-DEOXY-6-PHOSPHOGALACTONATE ALDOLASE-RELATED"/>
    <property type="match status" value="1"/>
</dbReference>
<organism evidence="6 7">
    <name type="scientific">Lacicoccus qingdaonensis</name>
    <dbReference type="NCBI Taxonomy" id="576118"/>
    <lineage>
        <taxon>Bacteria</taxon>
        <taxon>Bacillati</taxon>
        <taxon>Bacillota</taxon>
        <taxon>Bacilli</taxon>
        <taxon>Bacillales</taxon>
        <taxon>Salinicoccaceae</taxon>
        <taxon>Lacicoccus</taxon>
    </lineage>
</organism>
<name>A0A1G9JA08_9BACL</name>
<dbReference type="SUPFAM" id="SSF51569">
    <property type="entry name" value="Aldolase"/>
    <property type="match status" value="1"/>
</dbReference>
<dbReference type="InterPro" id="IPR013785">
    <property type="entry name" value="Aldolase_TIM"/>
</dbReference>
<dbReference type="EMBL" id="FNFY01000046">
    <property type="protein sequence ID" value="SDL34390.1"/>
    <property type="molecule type" value="Genomic_DNA"/>
</dbReference>
<keyword evidence="5" id="KW-0119">Carbohydrate metabolism</keyword>
<dbReference type="PANTHER" id="PTHR30246">
    <property type="entry name" value="2-KETO-3-DEOXY-6-PHOSPHOGLUCONATE ALDOLASE"/>
    <property type="match status" value="1"/>
</dbReference>
<evidence type="ECO:0000313" key="7">
    <source>
        <dbReference type="Proteomes" id="UP000199008"/>
    </source>
</evidence>
<evidence type="ECO:0000256" key="3">
    <source>
        <dbReference type="ARBA" id="ARBA00011233"/>
    </source>
</evidence>
<dbReference type="NCBIfam" id="NF005119">
    <property type="entry name" value="PRK06552.1"/>
    <property type="match status" value="1"/>
</dbReference>
<dbReference type="NCBIfam" id="TIGR01182">
    <property type="entry name" value="eda"/>
    <property type="match status" value="1"/>
</dbReference>
<dbReference type="RefSeq" id="WP_092988295.1">
    <property type="nucleotide sequence ID" value="NZ_FNFY01000046.1"/>
</dbReference>
<keyword evidence="4" id="KW-0456">Lyase</keyword>
<evidence type="ECO:0000256" key="5">
    <source>
        <dbReference type="ARBA" id="ARBA00023277"/>
    </source>
</evidence>
<comment type="subunit">
    <text evidence="3">Homotrimer.</text>
</comment>
<dbReference type="Pfam" id="PF01081">
    <property type="entry name" value="Aldolase"/>
    <property type="match status" value="1"/>
</dbReference>
<keyword evidence="7" id="KW-1185">Reference proteome</keyword>
<evidence type="ECO:0000256" key="4">
    <source>
        <dbReference type="ARBA" id="ARBA00023239"/>
    </source>
</evidence>
<proteinExistence type="inferred from homology"/>
<dbReference type="Gene3D" id="3.20.20.70">
    <property type="entry name" value="Aldolase class I"/>
    <property type="match status" value="1"/>
</dbReference>
<evidence type="ECO:0000256" key="2">
    <source>
        <dbReference type="ARBA" id="ARBA00006906"/>
    </source>
</evidence>
<dbReference type="CDD" id="cd00452">
    <property type="entry name" value="KDPG_aldolase"/>
    <property type="match status" value="1"/>
</dbReference>
<comment type="pathway">
    <text evidence="1">Carbohydrate acid metabolism.</text>
</comment>
<dbReference type="GO" id="GO:0016829">
    <property type="term" value="F:lyase activity"/>
    <property type="evidence" value="ECO:0007669"/>
    <property type="project" value="UniProtKB-KW"/>
</dbReference>
<dbReference type="STRING" id="576118.SAMN05216216_1463"/>
<accession>A0A1G9JA08</accession>
<dbReference type="AlphaFoldDB" id="A0A1G9JA08"/>
<dbReference type="InterPro" id="IPR000887">
    <property type="entry name" value="Aldlse_KDPG_KHG"/>
</dbReference>
<evidence type="ECO:0000256" key="1">
    <source>
        <dbReference type="ARBA" id="ARBA00004761"/>
    </source>
</evidence>
<dbReference type="Proteomes" id="UP000199008">
    <property type="component" value="Unassembled WGS sequence"/>
</dbReference>
<sequence>MKKYDILNKIHENYLVAVVRGKSYEDTIKMIEGIKDGGIKNIEITYTTPGASELIEHFASHNDICVGAGTVMSRETADEAIRRGAQYIVSPHLDTNVAVLCNLHHIPYLPGCGTATEITEAMKAGVDVIKVFPGGILGASFIKDIKGPIPHANLMPSGGVNKENMAEWIENGSFAVGIGSALTRGYDSTNPEVIRQNTEAFVAVYKNVTEGNQL</sequence>
<comment type="similarity">
    <text evidence="2">Belongs to the KHG/KDPG aldolase family.</text>
</comment>
<dbReference type="OrthoDB" id="9802667at2"/>
<reference evidence="7" key="1">
    <citation type="submission" date="2016-10" db="EMBL/GenBank/DDBJ databases">
        <authorList>
            <person name="Varghese N."/>
            <person name="Submissions S."/>
        </authorList>
    </citation>
    <scope>NUCLEOTIDE SEQUENCE [LARGE SCALE GENOMIC DNA]</scope>
    <source>
        <strain evidence="7">CGMCC 1.8895</strain>
    </source>
</reference>
<evidence type="ECO:0000313" key="6">
    <source>
        <dbReference type="EMBL" id="SDL34390.1"/>
    </source>
</evidence>
<protein>
    <submittedName>
        <fullName evidence="6">2-dehydro-3-deoxyphosphogluconate aldolase / (4S)-4-hydroxy-2-oxoglutarate aldolase</fullName>
    </submittedName>
</protein>
<gene>
    <name evidence="6" type="ORF">SAMN05216216_1463</name>
</gene>